<dbReference type="CDD" id="cd01887">
    <property type="entry name" value="IF2_eIF5B"/>
    <property type="match status" value="1"/>
</dbReference>
<dbReference type="FunFam" id="3.40.50.300:FF:000019">
    <property type="entry name" value="Translation initiation factor IF-2"/>
    <property type="match status" value="1"/>
</dbReference>
<accession>A0A382FQ53</accession>
<evidence type="ECO:0000256" key="2">
    <source>
        <dbReference type="ARBA" id="ARBA00022540"/>
    </source>
</evidence>
<dbReference type="NCBIfam" id="TIGR00231">
    <property type="entry name" value="small_GTP"/>
    <property type="match status" value="1"/>
</dbReference>
<feature type="region of interest" description="Disordered" evidence="6">
    <location>
        <begin position="48"/>
        <end position="184"/>
    </location>
</feature>
<dbReference type="PANTHER" id="PTHR43381:SF4">
    <property type="entry name" value="EUKARYOTIC TRANSLATION INITIATION FACTOR 5B"/>
    <property type="match status" value="1"/>
</dbReference>
<dbReference type="SUPFAM" id="SSF52540">
    <property type="entry name" value="P-loop containing nucleoside triphosphate hydrolases"/>
    <property type="match status" value="1"/>
</dbReference>
<dbReference type="InterPro" id="IPR015760">
    <property type="entry name" value="TIF_IF2"/>
</dbReference>
<dbReference type="Pfam" id="PF04760">
    <property type="entry name" value="IF2_N"/>
    <property type="match status" value="2"/>
</dbReference>
<gene>
    <name evidence="8" type="ORF">METZ01_LOCUS218004</name>
</gene>
<evidence type="ECO:0000256" key="6">
    <source>
        <dbReference type="SAM" id="MobiDB-lite"/>
    </source>
</evidence>
<proteinExistence type="inferred from homology"/>
<comment type="similarity">
    <text evidence="1">Belongs to the TRAFAC class translation factor GTPase superfamily. Classic translation factor GTPase family. IF-2 subfamily.</text>
</comment>
<keyword evidence="5" id="KW-0342">GTP-binding</keyword>
<dbReference type="Gene3D" id="1.10.10.2480">
    <property type="match status" value="1"/>
</dbReference>
<feature type="compositionally biased region" description="Low complexity" evidence="6">
    <location>
        <begin position="172"/>
        <end position="184"/>
    </location>
</feature>
<feature type="compositionally biased region" description="Acidic residues" evidence="6">
    <location>
        <begin position="57"/>
        <end position="76"/>
    </location>
</feature>
<name>A0A382FQ53_9ZZZZ</name>
<dbReference type="GO" id="GO:0005525">
    <property type="term" value="F:GTP binding"/>
    <property type="evidence" value="ECO:0007669"/>
    <property type="project" value="UniProtKB-KW"/>
</dbReference>
<keyword evidence="4" id="KW-0648">Protein biosynthesis</keyword>
<evidence type="ECO:0000256" key="4">
    <source>
        <dbReference type="ARBA" id="ARBA00022917"/>
    </source>
</evidence>
<feature type="domain" description="Tr-type G" evidence="7">
    <location>
        <begin position="276"/>
        <end position="445"/>
    </location>
</feature>
<protein>
    <recommendedName>
        <fullName evidence="7">Tr-type G domain-containing protein</fullName>
    </recommendedName>
</protein>
<reference evidence="8" key="1">
    <citation type="submission" date="2018-05" db="EMBL/GenBank/DDBJ databases">
        <authorList>
            <person name="Lanie J.A."/>
            <person name="Ng W.-L."/>
            <person name="Kazmierczak K.M."/>
            <person name="Andrzejewski T.M."/>
            <person name="Davidsen T.M."/>
            <person name="Wayne K.J."/>
            <person name="Tettelin H."/>
            <person name="Glass J.I."/>
            <person name="Rusch D."/>
            <person name="Podicherti R."/>
            <person name="Tsui H.-C.T."/>
            <person name="Winkler M.E."/>
        </authorList>
    </citation>
    <scope>NUCLEOTIDE SEQUENCE</scope>
</reference>
<organism evidence="8">
    <name type="scientific">marine metagenome</name>
    <dbReference type="NCBI Taxonomy" id="408172"/>
    <lineage>
        <taxon>unclassified sequences</taxon>
        <taxon>metagenomes</taxon>
        <taxon>ecological metagenomes</taxon>
    </lineage>
</organism>
<dbReference type="Pfam" id="PF00009">
    <property type="entry name" value="GTP_EFTU"/>
    <property type="match status" value="1"/>
</dbReference>
<dbReference type="PROSITE" id="PS51722">
    <property type="entry name" value="G_TR_2"/>
    <property type="match status" value="1"/>
</dbReference>
<dbReference type="Gene3D" id="3.40.50.300">
    <property type="entry name" value="P-loop containing nucleotide triphosphate hydrolases"/>
    <property type="match status" value="1"/>
</dbReference>
<feature type="compositionally biased region" description="Pro residues" evidence="6">
    <location>
        <begin position="136"/>
        <end position="148"/>
    </location>
</feature>
<feature type="compositionally biased region" description="Polar residues" evidence="6">
    <location>
        <begin position="115"/>
        <end position="130"/>
    </location>
</feature>
<dbReference type="AlphaFoldDB" id="A0A382FQ53"/>
<dbReference type="InterPro" id="IPR000795">
    <property type="entry name" value="T_Tr_GTP-bd_dom"/>
</dbReference>
<dbReference type="InterPro" id="IPR005225">
    <property type="entry name" value="Small_GTP-bd"/>
</dbReference>
<evidence type="ECO:0000256" key="1">
    <source>
        <dbReference type="ARBA" id="ARBA00007733"/>
    </source>
</evidence>
<feature type="non-terminal residue" evidence="8">
    <location>
        <position position="460"/>
    </location>
</feature>
<dbReference type="PANTHER" id="PTHR43381">
    <property type="entry name" value="TRANSLATION INITIATION FACTOR IF-2-RELATED"/>
    <property type="match status" value="1"/>
</dbReference>
<evidence type="ECO:0000259" key="7">
    <source>
        <dbReference type="PROSITE" id="PS51722"/>
    </source>
</evidence>
<evidence type="ECO:0000256" key="3">
    <source>
        <dbReference type="ARBA" id="ARBA00022741"/>
    </source>
</evidence>
<evidence type="ECO:0000313" key="8">
    <source>
        <dbReference type="EMBL" id="SVB65150.1"/>
    </source>
</evidence>
<evidence type="ECO:0000256" key="5">
    <source>
        <dbReference type="ARBA" id="ARBA00023134"/>
    </source>
</evidence>
<dbReference type="EMBL" id="UINC01051241">
    <property type="protein sequence ID" value="SVB65150.1"/>
    <property type="molecule type" value="Genomic_DNA"/>
</dbReference>
<dbReference type="InterPro" id="IPR027417">
    <property type="entry name" value="P-loop_NTPase"/>
</dbReference>
<keyword evidence="3" id="KW-0547">Nucleotide-binding</keyword>
<feature type="compositionally biased region" description="Basic and acidic residues" evidence="6">
    <location>
        <begin position="93"/>
        <end position="113"/>
    </location>
</feature>
<dbReference type="GO" id="GO:0003743">
    <property type="term" value="F:translation initiation factor activity"/>
    <property type="evidence" value="ECO:0007669"/>
    <property type="project" value="UniProtKB-KW"/>
</dbReference>
<dbReference type="GO" id="GO:0005737">
    <property type="term" value="C:cytoplasm"/>
    <property type="evidence" value="ECO:0007669"/>
    <property type="project" value="TreeGrafter"/>
</dbReference>
<dbReference type="GO" id="GO:0003924">
    <property type="term" value="F:GTPase activity"/>
    <property type="evidence" value="ECO:0007669"/>
    <property type="project" value="InterPro"/>
</dbReference>
<keyword evidence="2" id="KW-0396">Initiation factor</keyword>
<dbReference type="InterPro" id="IPR006847">
    <property type="entry name" value="IF2_N"/>
</dbReference>
<sequence>MSFRVHAIAKEVGITSKELVALLVERGYEIKSASSSIDNITAESLIEELKPAKSEEVVEADVAEPETDDTPDESDEKESSPDEPPVAVPIVKSKQDIDRERLEKQEAEDRAKEASSPSVSPDTPEFSSDSGAVALAPPPPTPVAPTSPKPSAIMAPPPPSTGKAADPSTSEDTPAAATASPVSSDSKILLIKPPIVVREFAVLIGLKPFQLISELMEMGIFASMNQSIEEDVAQQIASTKGFALDIRHRGEKAETTKRKEQEALKIAEDDESLLEPRSPVVCILGHVDHGKTTLLDTIRKANVVSGEAGGITQHVGAYQIEHNGQKITFLDTPGHAAFSKIRERGANLTDISVLVVAADDGFMPQTDEALKFAQRAQGSIVVAINKTDVKGADIDKVKTHMQERGIPSEDWGGETVTVSISALNGENIEDLLDMILLQSEVMELKANPNAVAEGVVVEAR</sequence>